<proteinExistence type="inferred from homology"/>
<dbReference type="GO" id="GO:0042597">
    <property type="term" value="C:periplasmic space"/>
    <property type="evidence" value="ECO:0007669"/>
    <property type="project" value="UniProtKB-ARBA"/>
</dbReference>
<feature type="domain" description="Solute-binding protein family 5" evidence="5">
    <location>
        <begin position="88"/>
        <end position="484"/>
    </location>
</feature>
<evidence type="ECO:0000256" key="2">
    <source>
        <dbReference type="ARBA" id="ARBA00005695"/>
    </source>
</evidence>
<keyword evidence="3 4" id="KW-0732">Signal</keyword>
<dbReference type="GO" id="GO:0043190">
    <property type="term" value="C:ATP-binding cassette (ABC) transporter complex"/>
    <property type="evidence" value="ECO:0007669"/>
    <property type="project" value="InterPro"/>
</dbReference>
<dbReference type="AlphaFoldDB" id="A0A1H1PP42"/>
<dbReference type="Gene3D" id="3.40.190.10">
    <property type="entry name" value="Periplasmic binding protein-like II"/>
    <property type="match status" value="1"/>
</dbReference>
<evidence type="ECO:0000256" key="3">
    <source>
        <dbReference type="ARBA" id="ARBA00022729"/>
    </source>
</evidence>
<name>A0A1H1PP42_9MICO</name>
<dbReference type="Proteomes" id="UP000181956">
    <property type="component" value="Chromosome I"/>
</dbReference>
<dbReference type="PIRSF" id="PIRSF002741">
    <property type="entry name" value="MppA"/>
    <property type="match status" value="1"/>
</dbReference>
<dbReference type="OrthoDB" id="5240629at2"/>
<dbReference type="PROSITE" id="PS51257">
    <property type="entry name" value="PROKAR_LIPOPROTEIN"/>
    <property type="match status" value="1"/>
</dbReference>
<protein>
    <submittedName>
        <fullName evidence="6">Peptide/nickel transport system substrate-binding protein</fullName>
    </submittedName>
</protein>
<feature type="chain" id="PRO_5009256827" evidence="4">
    <location>
        <begin position="22"/>
        <end position="586"/>
    </location>
</feature>
<dbReference type="SUPFAM" id="SSF53850">
    <property type="entry name" value="Periplasmic binding protein-like II"/>
    <property type="match status" value="1"/>
</dbReference>
<reference evidence="7" key="1">
    <citation type="submission" date="2016-10" db="EMBL/GenBank/DDBJ databases">
        <authorList>
            <person name="Varghese N."/>
            <person name="Submissions S."/>
        </authorList>
    </citation>
    <scope>NUCLEOTIDE SEQUENCE [LARGE SCALE GENOMIC DNA]</scope>
    <source>
        <strain evidence="7">DSM 21772</strain>
    </source>
</reference>
<evidence type="ECO:0000256" key="4">
    <source>
        <dbReference type="SAM" id="SignalP"/>
    </source>
</evidence>
<dbReference type="CDD" id="cd08506">
    <property type="entry name" value="PBP2_clavulanate_OppA2"/>
    <property type="match status" value="1"/>
</dbReference>
<feature type="signal peptide" evidence="4">
    <location>
        <begin position="1"/>
        <end position="21"/>
    </location>
</feature>
<comment type="similarity">
    <text evidence="2">Belongs to the bacterial solute-binding protein 5 family.</text>
</comment>
<organism evidence="6 7">
    <name type="scientific">Microterricola viridarii</name>
    <dbReference type="NCBI Taxonomy" id="412690"/>
    <lineage>
        <taxon>Bacteria</taxon>
        <taxon>Bacillati</taxon>
        <taxon>Actinomycetota</taxon>
        <taxon>Actinomycetes</taxon>
        <taxon>Micrococcales</taxon>
        <taxon>Microbacteriaceae</taxon>
        <taxon>Microterricola</taxon>
    </lineage>
</organism>
<dbReference type="PANTHER" id="PTHR30290">
    <property type="entry name" value="PERIPLASMIC BINDING COMPONENT OF ABC TRANSPORTER"/>
    <property type="match status" value="1"/>
</dbReference>
<dbReference type="PANTHER" id="PTHR30290:SF83">
    <property type="entry name" value="ABC TRANSPORTER SUBSTRATE-BINDING PROTEIN"/>
    <property type="match status" value="1"/>
</dbReference>
<gene>
    <name evidence="6" type="ORF">SAMN04489834_0916</name>
</gene>
<dbReference type="EMBL" id="LT629742">
    <property type="protein sequence ID" value="SDS12908.1"/>
    <property type="molecule type" value="Genomic_DNA"/>
</dbReference>
<dbReference type="InterPro" id="IPR039424">
    <property type="entry name" value="SBP_5"/>
</dbReference>
<dbReference type="InterPro" id="IPR030678">
    <property type="entry name" value="Peptide/Ni-bd"/>
</dbReference>
<evidence type="ECO:0000259" key="5">
    <source>
        <dbReference type="Pfam" id="PF00496"/>
    </source>
</evidence>
<accession>A0A1H1PP42</accession>
<keyword evidence="7" id="KW-1185">Reference proteome</keyword>
<sequence>MTKLFKSAIAIVGTVAILSTAACSTPGDGGTDSQGATGGTLKVLANGDVDHLDPQLTAYVPVAGVMHAISRSLIGYPTVEDPDARIVPEGDLAAALPEASADGLTYTFTLRDGVSWGAPDGARPLVANDFERGIKRLCNPLMSGAMLGYFQFLIEGMDTFCTGFADVAPDAASMKDYIENSDITGIESPDEKTIVVTLTEPASDFIYMVSLDAAAPAPIEALDYLPDSPEYRANFVASGPYTVESHSPDALLVLKRNDAWSADSDTLRKAYVDRIEMTMGVEGDSAMQQLQAGSADLLFDIQPSPANIQQLKAVNDTKLSTMPNGGVDQFMWINTKTSNNGGALQDIRVRQALQYAVDKAAVIQTMGGEELAAVNNGIFGPGIVGYLPYEPYPTAGSKGDPEKAKALLAEAGYPNGLTLKFPYRNLGLQPDIAQTVQSSLEKAGFTIELTPVPPTDYYANLMTNHDNAVNGVWDIALVGWSPDWQGGAARSVFQPQFTFNGTPQAYNYLDYNNDEANEYAKQALLAASPDEAAALWHKVDESVLADAVILPIASRLKANYHSDRVVGFTPYALSQNGDWTNVQLKK</sequence>
<comment type="subcellular location">
    <subcellularLocation>
        <location evidence="1">Cell membrane</location>
        <topology evidence="1">Lipid-anchor</topology>
    </subcellularLocation>
</comment>
<dbReference type="GO" id="GO:0015833">
    <property type="term" value="P:peptide transport"/>
    <property type="evidence" value="ECO:0007669"/>
    <property type="project" value="TreeGrafter"/>
</dbReference>
<evidence type="ECO:0000256" key="1">
    <source>
        <dbReference type="ARBA" id="ARBA00004193"/>
    </source>
</evidence>
<dbReference type="Gene3D" id="3.10.105.10">
    <property type="entry name" value="Dipeptide-binding Protein, Domain 3"/>
    <property type="match status" value="1"/>
</dbReference>
<dbReference type="GO" id="GO:1904680">
    <property type="term" value="F:peptide transmembrane transporter activity"/>
    <property type="evidence" value="ECO:0007669"/>
    <property type="project" value="TreeGrafter"/>
</dbReference>
<dbReference type="Pfam" id="PF00496">
    <property type="entry name" value="SBP_bac_5"/>
    <property type="match status" value="1"/>
</dbReference>
<evidence type="ECO:0000313" key="7">
    <source>
        <dbReference type="Proteomes" id="UP000181956"/>
    </source>
</evidence>
<dbReference type="InterPro" id="IPR023765">
    <property type="entry name" value="SBP_5_CS"/>
</dbReference>
<dbReference type="STRING" id="412690.SAMN04489834_0916"/>
<evidence type="ECO:0000313" key="6">
    <source>
        <dbReference type="EMBL" id="SDS12908.1"/>
    </source>
</evidence>
<dbReference type="RefSeq" id="WP_083362996.1">
    <property type="nucleotide sequence ID" value="NZ_LT629742.1"/>
</dbReference>
<dbReference type="InterPro" id="IPR000914">
    <property type="entry name" value="SBP_5_dom"/>
</dbReference>
<dbReference type="PROSITE" id="PS01040">
    <property type="entry name" value="SBP_BACTERIAL_5"/>
    <property type="match status" value="1"/>
</dbReference>